<protein>
    <submittedName>
        <fullName evidence="1">Unspecified product</fullName>
    </submittedName>
</protein>
<keyword evidence="2" id="KW-1185">Reference proteome</keyword>
<dbReference type="AlphaFoldDB" id="A0A640KPI0"/>
<name>A0A640KPI0_LEITA</name>
<dbReference type="EMBL" id="BLBS01000048">
    <property type="protein sequence ID" value="GET91402.1"/>
    <property type="molecule type" value="Genomic_DNA"/>
</dbReference>
<gene>
    <name evidence="1" type="ORF">LtaPh_3207551</name>
</gene>
<evidence type="ECO:0000313" key="1">
    <source>
        <dbReference type="EMBL" id="GET91402.1"/>
    </source>
</evidence>
<reference evidence="1" key="1">
    <citation type="submission" date="2019-11" db="EMBL/GenBank/DDBJ databases">
        <title>Leishmania tarentolae CDS.</title>
        <authorList>
            <person name="Goto Y."/>
            <person name="Yamagishi J."/>
        </authorList>
    </citation>
    <scope>NUCLEOTIDE SEQUENCE [LARGE SCALE GENOMIC DNA]</scope>
    <source>
        <strain evidence="1">Parrot Tar II</strain>
    </source>
</reference>
<evidence type="ECO:0000313" key="2">
    <source>
        <dbReference type="Proteomes" id="UP000419144"/>
    </source>
</evidence>
<sequence>MRTEAPLLREAQMHAHARYTCTLPVSGHRTDSQCSLISIPQSTQMRTMSSSLGWGDTVMSRTLETERLRRPSGTLVFSTMSPLFELSIRKLPDRSTHKDPLRSSLVEPEWLRSVFVAGGFWFVSTAQVTGTNAIKESDVHGTSILSGSLFSKFSMSLAGGTFSVISLDEAF</sequence>
<organism evidence="1 2">
    <name type="scientific">Leishmania tarentolae</name>
    <name type="common">Sauroleishmania tarentolae</name>
    <dbReference type="NCBI Taxonomy" id="5689"/>
    <lineage>
        <taxon>Eukaryota</taxon>
        <taxon>Discoba</taxon>
        <taxon>Euglenozoa</taxon>
        <taxon>Kinetoplastea</taxon>
        <taxon>Metakinetoplastina</taxon>
        <taxon>Trypanosomatida</taxon>
        <taxon>Trypanosomatidae</taxon>
        <taxon>Leishmaniinae</taxon>
        <taxon>Leishmania</taxon>
        <taxon>lizard Leishmania</taxon>
    </lineage>
</organism>
<accession>A0A640KPI0</accession>
<comment type="caution">
    <text evidence="1">The sequence shown here is derived from an EMBL/GenBank/DDBJ whole genome shotgun (WGS) entry which is preliminary data.</text>
</comment>
<dbReference type="Proteomes" id="UP000419144">
    <property type="component" value="Unassembled WGS sequence"/>
</dbReference>
<proteinExistence type="predicted"/>
<dbReference type="VEuPathDB" id="TriTrypDB:LtaPh_3207551"/>